<evidence type="ECO:0000256" key="1">
    <source>
        <dbReference type="ARBA" id="ARBA00006484"/>
    </source>
</evidence>
<gene>
    <name evidence="4" type="ORF">Pth03_79830</name>
</gene>
<keyword evidence="5" id="KW-1185">Reference proteome</keyword>
<evidence type="ECO:0000313" key="5">
    <source>
        <dbReference type="Proteomes" id="UP000605992"/>
    </source>
</evidence>
<evidence type="ECO:0000259" key="3">
    <source>
        <dbReference type="SMART" id="SM00822"/>
    </source>
</evidence>
<dbReference type="SUPFAM" id="SSF51735">
    <property type="entry name" value="NAD(P)-binding Rossmann-fold domains"/>
    <property type="match status" value="1"/>
</dbReference>
<dbReference type="InterPro" id="IPR057326">
    <property type="entry name" value="KR_dom"/>
</dbReference>
<dbReference type="PROSITE" id="PS00061">
    <property type="entry name" value="ADH_SHORT"/>
    <property type="match status" value="1"/>
</dbReference>
<dbReference type="InterPro" id="IPR020904">
    <property type="entry name" value="Sc_DH/Rdtase_CS"/>
</dbReference>
<evidence type="ECO:0000256" key="2">
    <source>
        <dbReference type="ARBA" id="ARBA00023002"/>
    </source>
</evidence>
<sequence>MTSESTNQTRVAIVTGGSRGIGNQTAKQLAADGFAVIVNYGSNDAKAEATVKEITESGGQAIAVRADVADEQAVSAMFDLAEQTYGGVDVVVNAAGRMDLSTLADLDLRVLDEMHRINIRGPFVVSQQAVRRLRPGGAIINFSSSVVGLAFPRYSGYAASKGAVEAMTLILAREMRGRDITVNVVAPGPTATDLLFDNNTEENLSRLASAPPLERLGTAEDIAAVVAFLVSPAGHWVNGQVIRANGGAI</sequence>
<dbReference type="InterPro" id="IPR002347">
    <property type="entry name" value="SDR_fam"/>
</dbReference>
<reference evidence="4" key="1">
    <citation type="submission" date="2021-01" db="EMBL/GenBank/DDBJ databases">
        <title>Whole genome shotgun sequence of Planotetraspora thailandica NBRC 104271.</title>
        <authorList>
            <person name="Komaki H."/>
            <person name="Tamura T."/>
        </authorList>
    </citation>
    <scope>NUCLEOTIDE SEQUENCE</scope>
    <source>
        <strain evidence="4">NBRC 104271</strain>
    </source>
</reference>
<comment type="caution">
    <text evidence="4">The sequence shown here is derived from an EMBL/GenBank/DDBJ whole genome shotgun (WGS) entry which is preliminary data.</text>
</comment>
<protein>
    <submittedName>
        <fullName evidence="4">3-ketoacyl-ACP reductase</fullName>
    </submittedName>
</protein>
<comment type="similarity">
    <text evidence="1">Belongs to the short-chain dehydrogenases/reductases (SDR) family.</text>
</comment>
<organism evidence="4 5">
    <name type="scientific">Planotetraspora thailandica</name>
    <dbReference type="NCBI Taxonomy" id="487172"/>
    <lineage>
        <taxon>Bacteria</taxon>
        <taxon>Bacillati</taxon>
        <taxon>Actinomycetota</taxon>
        <taxon>Actinomycetes</taxon>
        <taxon>Streptosporangiales</taxon>
        <taxon>Streptosporangiaceae</taxon>
        <taxon>Planotetraspora</taxon>
    </lineage>
</organism>
<dbReference type="InterPro" id="IPR036291">
    <property type="entry name" value="NAD(P)-bd_dom_sf"/>
</dbReference>
<dbReference type="FunFam" id="3.40.50.720:FF:000084">
    <property type="entry name" value="Short-chain dehydrogenase reductase"/>
    <property type="match status" value="1"/>
</dbReference>
<dbReference type="PANTHER" id="PTHR48107">
    <property type="entry name" value="NADPH-DEPENDENT ALDEHYDE REDUCTASE-LIKE PROTEIN, CHLOROPLASTIC-RELATED"/>
    <property type="match status" value="1"/>
</dbReference>
<name>A0A8J4DF24_9ACTN</name>
<dbReference type="Proteomes" id="UP000605992">
    <property type="component" value="Unassembled WGS sequence"/>
</dbReference>
<dbReference type="RefSeq" id="WP_203949640.1">
    <property type="nucleotide sequence ID" value="NZ_BOOR01000089.1"/>
</dbReference>
<dbReference type="PRINTS" id="PR00080">
    <property type="entry name" value="SDRFAMILY"/>
</dbReference>
<accession>A0A8J4DF24</accession>
<dbReference type="EMBL" id="BOOR01000089">
    <property type="protein sequence ID" value="GII59594.1"/>
    <property type="molecule type" value="Genomic_DNA"/>
</dbReference>
<dbReference type="AlphaFoldDB" id="A0A8J4DF24"/>
<dbReference type="SMART" id="SM00822">
    <property type="entry name" value="PKS_KR"/>
    <property type="match status" value="1"/>
</dbReference>
<dbReference type="PRINTS" id="PR00081">
    <property type="entry name" value="GDHRDH"/>
</dbReference>
<evidence type="ECO:0000313" key="4">
    <source>
        <dbReference type="EMBL" id="GII59594.1"/>
    </source>
</evidence>
<feature type="domain" description="Ketoreductase" evidence="3">
    <location>
        <begin position="10"/>
        <end position="190"/>
    </location>
</feature>
<dbReference type="PANTHER" id="PTHR48107:SF7">
    <property type="entry name" value="RE15974P"/>
    <property type="match status" value="1"/>
</dbReference>
<dbReference type="Gene3D" id="3.40.50.720">
    <property type="entry name" value="NAD(P)-binding Rossmann-like Domain"/>
    <property type="match status" value="1"/>
</dbReference>
<keyword evidence="2" id="KW-0560">Oxidoreductase</keyword>
<proteinExistence type="inferred from homology"/>
<dbReference type="Pfam" id="PF13561">
    <property type="entry name" value="adh_short_C2"/>
    <property type="match status" value="1"/>
</dbReference>
<dbReference type="GO" id="GO:0016614">
    <property type="term" value="F:oxidoreductase activity, acting on CH-OH group of donors"/>
    <property type="evidence" value="ECO:0007669"/>
    <property type="project" value="UniProtKB-ARBA"/>
</dbReference>